<keyword evidence="1" id="KW-0479">Metal-binding</keyword>
<gene>
    <name evidence="6" type="ORF">CTOB1V02_LOCUS12037</name>
</gene>
<evidence type="ECO:0000256" key="2">
    <source>
        <dbReference type="ARBA" id="ARBA00022771"/>
    </source>
</evidence>
<protein>
    <submittedName>
        <fullName evidence="6">Uncharacterized protein</fullName>
    </submittedName>
</protein>
<dbReference type="SUPFAM" id="SSF57850">
    <property type="entry name" value="RING/U-box"/>
    <property type="match status" value="2"/>
</dbReference>
<keyword evidence="3" id="KW-0862">Zinc</keyword>
<name>A0A7R8ZWE4_9CRUS</name>
<feature type="non-terminal residue" evidence="6">
    <location>
        <position position="1"/>
    </location>
</feature>
<evidence type="ECO:0000256" key="5">
    <source>
        <dbReference type="SAM" id="Phobius"/>
    </source>
</evidence>
<evidence type="ECO:0000313" key="6">
    <source>
        <dbReference type="EMBL" id="CAD7234221.1"/>
    </source>
</evidence>
<dbReference type="Pfam" id="PF12906">
    <property type="entry name" value="RINGv"/>
    <property type="match status" value="2"/>
</dbReference>
<keyword evidence="2" id="KW-0863">Zinc-finger</keyword>
<dbReference type="SMART" id="SM00744">
    <property type="entry name" value="RINGv"/>
    <property type="match status" value="2"/>
</dbReference>
<proteinExistence type="predicted"/>
<keyword evidence="5" id="KW-1133">Transmembrane helix</keyword>
<evidence type="ECO:0000256" key="4">
    <source>
        <dbReference type="SAM" id="MobiDB-lite"/>
    </source>
</evidence>
<feature type="transmembrane region" description="Helical" evidence="5">
    <location>
        <begin position="186"/>
        <end position="207"/>
    </location>
</feature>
<dbReference type="InterPro" id="IPR013083">
    <property type="entry name" value="Znf_RING/FYVE/PHD"/>
</dbReference>
<evidence type="ECO:0000256" key="1">
    <source>
        <dbReference type="ARBA" id="ARBA00022723"/>
    </source>
</evidence>
<evidence type="ECO:0000256" key="3">
    <source>
        <dbReference type="ARBA" id="ARBA00022833"/>
    </source>
</evidence>
<sequence>PDQLWILNPKRVLRRPLEPHWGADEDRDAGEESDGSDEPECWICFDRGSQNSPLIQPCRCRGGVGAVHHECLRRDEPECWICFDRGSQNSPLIQPCRCRGGVGAVHHECLRRWLMESAGQVDNQAQSDLSCRVCGEQYRLEIPNGLLGLSSLSLKKRHWFHTTLMVLAMCGASTGTWAVFQTQTSTAWRLFVTLSALLVHYVCFRFLGFSAVKAYNRARFSLVRILEPESISSQGRNGSSKGNDEPLLRGGPVATIVSTAPPGGDRTTTTTASVHAVNTPQ</sequence>
<keyword evidence="5" id="KW-0472">Membrane</keyword>
<feature type="transmembrane region" description="Helical" evidence="5">
    <location>
        <begin position="159"/>
        <end position="180"/>
    </location>
</feature>
<dbReference type="AlphaFoldDB" id="A0A7R8ZWE4"/>
<reference evidence="6" key="1">
    <citation type="submission" date="2020-11" db="EMBL/GenBank/DDBJ databases">
        <authorList>
            <person name="Tran Van P."/>
        </authorList>
    </citation>
    <scope>NUCLEOTIDE SEQUENCE</scope>
</reference>
<organism evidence="6">
    <name type="scientific">Cyprideis torosa</name>
    <dbReference type="NCBI Taxonomy" id="163714"/>
    <lineage>
        <taxon>Eukaryota</taxon>
        <taxon>Metazoa</taxon>
        <taxon>Ecdysozoa</taxon>
        <taxon>Arthropoda</taxon>
        <taxon>Crustacea</taxon>
        <taxon>Oligostraca</taxon>
        <taxon>Ostracoda</taxon>
        <taxon>Podocopa</taxon>
        <taxon>Podocopida</taxon>
        <taxon>Cytherocopina</taxon>
        <taxon>Cytheroidea</taxon>
        <taxon>Cytherideidae</taxon>
        <taxon>Cyprideis</taxon>
    </lineage>
</organism>
<dbReference type="EMBL" id="OB668076">
    <property type="protein sequence ID" value="CAD7234221.1"/>
    <property type="molecule type" value="Genomic_DNA"/>
</dbReference>
<dbReference type="PANTHER" id="PTHR20893:SF2">
    <property type="entry name" value="LD08641P"/>
    <property type="match status" value="1"/>
</dbReference>
<feature type="compositionally biased region" description="Polar residues" evidence="4">
    <location>
        <begin position="232"/>
        <end position="241"/>
    </location>
</feature>
<dbReference type="OrthoDB" id="2154780at2759"/>
<dbReference type="PANTHER" id="PTHR20893">
    <property type="entry name" value="LD08641P"/>
    <property type="match status" value="1"/>
</dbReference>
<dbReference type="PROSITE" id="PS51292">
    <property type="entry name" value="ZF_RING_CH"/>
    <property type="match status" value="2"/>
</dbReference>
<feature type="region of interest" description="Disordered" evidence="4">
    <location>
        <begin position="232"/>
        <end position="281"/>
    </location>
</feature>
<feature type="compositionally biased region" description="Polar residues" evidence="4">
    <location>
        <begin position="266"/>
        <end position="281"/>
    </location>
</feature>
<keyword evidence="5" id="KW-0812">Transmembrane</keyword>
<dbReference type="Gene3D" id="3.30.40.10">
    <property type="entry name" value="Zinc/RING finger domain, C3HC4 (zinc finger)"/>
    <property type="match status" value="2"/>
</dbReference>
<dbReference type="GO" id="GO:0008270">
    <property type="term" value="F:zinc ion binding"/>
    <property type="evidence" value="ECO:0007669"/>
    <property type="project" value="UniProtKB-KW"/>
</dbReference>
<dbReference type="InterPro" id="IPR011016">
    <property type="entry name" value="Znf_RING-CH"/>
</dbReference>
<accession>A0A7R8ZWE4</accession>
<dbReference type="CDD" id="cd16495">
    <property type="entry name" value="RING_CH-C4HC3_MARCH"/>
    <property type="match status" value="2"/>
</dbReference>